<dbReference type="Pfam" id="PF16035">
    <property type="entry name" value="Chalcone_2"/>
    <property type="match status" value="1"/>
</dbReference>
<dbReference type="EMBL" id="BQKI01000075">
    <property type="protein sequence ID" value="GJN22456.1"/>
    <property type="molecule type" value="Genomic_DNA"/>
</dbReference>
<dbReference type="InterPro" id="IPR016087">
    <property type="entry name" value="Chalcone_isomerase"/>
</dbReference>
<evidence type="ECO:0000256" key="1">
    <source>
        <dbReference type="ARBA" id="ARBA00007166"/>
    </source>
</evidence>
<dbReference type="Proteomes" id="UP001054889">
    <property type="component" value="Unassembled WGS sequence"/>
</dbReference>
<feature type="domain" description="Chalcone isomerase" evidence="3">
    <location>
        <begin position="248"/>
        <end position="421"/>
    </location>
</feature>
<comment type="similarity">
    <text evidence="1">Belongs to the chalcone isomerase family.</text>
</comment>
<reference evidence="4" key="2">
    <citation type="submission" date="2021-12" db="EMBL/GenBank/DDBJ databases">
        <title>Resequencing data analysis of finger millet.</title>
        <authorList>
            <person name="Hatakeyama M."/>
            <person name="Aluri S."/>
            <person name="Balachadran M.T."/>
            <person name="Sivarajan S.R."/>
            <person name="Poveda L."/>
            <person name="Shimizu-Inatsugi R."/>
            <person name="Schlapbach R."/>
            <person name="Sreeman S.M."/>
            <person name="Shimizu K.K."/>
        </authorList>
    </citation>
    <scope>NUCLEOTIDE SEQUENCE</scope>
</reference>
<protein>
    <recommendedName>
        <fullName evidence="2">Chalcone--flavanone isomerase</fullName>
    </recommendedName>
</protein>
<reference evidence="4" key="1">
    <citation type="journal article" date="2018" name="DNA Res.">
        <title>Multiple hybrid de novo genome assembly of finger millet, an orphan allotetraploid crop.</title>
        <authorList>
            <person name="Hatakeyama M."/>
            <person name="Aluri S."/>
            <person name="Balachadran M.T."/>
            <person name="Sivarajan S.R."/>
            <person name="Patrignani A."/>
            <person name="Gruter S."/>
            <person name="Poveda L."/>
            <person name="Shimizu-Inatsugi R."/>
            <person name="Baeten J."/>
            <person name="Francoijs K.J."/>
            <person name="Nataraja K.N."/>
            <person name="Reddy Y.A.N."/>
            <person name="Phadnis S."/>
            <person name="Ravikumar R.L."/>
            <person name="Schlapbach R."/>
            <person name="Sreeman S.M."/>
            <person name="Shimizu K.K."/>
        </authorList>
    </citation>
    <scope>NUCLEOTIDE SEQUENCE</scope>
</reference>
<dbReference type="SUPFAM" id="SSF54626">
    <property type="entry name" value="Chalcone isomerase"/>
    <property type="match status" value="1"/>
</dbReference>
<sequence length="431" mass="47700">MKPDLSIFSKLDQHGGGGYLHKLPIDSPISHDIGIGLISQVGNLIQCSFQHPRHICATGSGAVQEAFSCFNKFAGAFYFWFSRASNPNLLHKLSSVAGSSSRACRSPAHIKQVTSCLQHFPGLRFGSQVREEHAVQVLLARLASATLGRLWNEVEERHACNVLMLAAATVIPPFENISPKMLAESMALGKDAGHIQEPVDQPYLDEKRQGCACVAVPRSILSEDATEPKTGIKFPTLLDDNSNMTAEVLVGMGFRSMRIMRVKNLNLYAFGLYIQPDSVCKKLGPKYASIPDANLKDHPDFYEDLLRENIDMTVRLVVSYNGLSISTVRDAFEKSLCFRLQKMNPSTDYHCLKTFGSYFTEDIHIPAGTKIDFRQTSDGYLITEIDGKQIGTVQSKDLCKAFFDMYIGDPPVSVETKQDIAQNVAGLIRRC</sequence>
<dbReference type="InterPro" id="IPR016088">
    <property type="entry name" value="Chalcone_isomerase_3-sand"/>
</dbReference>
<proteinExistence type="inferred from homology"/>
<comment type="caution">
    <text evidence="4">The sequence shown here is derived from an EMBL/GenBank/DDBJ whole genome shotgun (WGS) entry which is preliminary data.</text>
</comment>
<evidence type="ECO:0000256" key="2">
    <source>
        <dbReference type="ARBA" id="ARBA00024426"/>
    </source>
</evidence>
<dbReference type="PANTHER" id="PTHR47284:SF3">
    <property type="entry name" value="FATTY-ACID-BINDING PROTEIN 2"/>
    <property type="match status" value="1"/>
</dbReference>
<dbReference type="Gene3D" id="1.10.890.20">
    <property type="match status" value="1"/>
</dbReference>
<dbReference type="GO" id="GO:0005504">
    <property type="term" value="F:fatty acid binding"/>
    <property type="evidence" value="ECO:0007669"/>
    <property type="project" value="TreeGrafter"/>
</dbReference>
<accession>A0AAV5EJV3</accession>
<dbReference type="InterPro" id="IPR016089">
    <property type="entry name" value="Chalcone_isomerase_bundle_sf"/>
</dbReference>
<dbReference type="GO" id="GO:0009570">
    <property type="term" value="C:chloroplast stroma"/>
    <property type="evidence" value="ECO:0007669"/>
    <property type="project" value="TreeGrafter"/>
</dbReference>
<name>A0AAV5EJV3_ELECO</name>
<evidence type="ECO:0000313" key="4">
    <source>
        <dbReference type="EMBL" id="GJN22456.1"/>
    </source>
</evidence>
<dbReference type="GO" id="GO:0016872">
    <property type="term" value="F:intramolecular lyase activity"/>
    <property type="evidence" value="ECO:0007669"/>
    <property type="project" value="InterPro"/>
</dbReference>
<dbReference type="PANTHER" id="PTHR47284">
    <property type="entry name" value="FATTY-ACID-BINDING PROTEIN 2"/>
    <property type="match status" value="1"/>
</dbReference>
<evidence type="ECO:0000313" key="5">
    <source>
        <dbReference type="Proteomes" id="UP001054889"/>
    </source>
</evidence>
<keyword evidence="5" id="KW-1185">Reference proteome</keyword>
<dbReference type="InterPro" id="IPR036298">
    <property type="entry name" value="Chalcone_isomerase_sf"/>
</dbReference>
<organism evidence="4 5">
    <name type="scientific">Eleusine coracana subsp. coracana</name>
    <dbReference type="NCBI Taxonomy" id="191504"/>
    <lineage>
        <taxon>Eukaryota</taxon>
        <taxon>Viridiplantae</taxon>
        <taxon>Streptophyta</taxon>
        <taxon>Embryophyta</taxon>
        <taxon>Tracheophyta</taxon>
        <taxon>Spermatophyta</taxon>
        <taxon>Magnoliopsida</taxon>
        <taxon>Liliopsida</taxon>
        <taxon>Poales</taxon>
        <taxon>Poaceae</taxon>
        <taxon>PACMAD clade</taxon>
        <taxon>Chloridoideae</taxon>
        <taxon>Cynodonteae</taxon>
        <taxon>Eleusininae</taxon>
        <taxon>Eleusine</taxon>
    </lineage>
</organism>
<dbReference type="Gene3D" id="3.50.70.10">
    <property type="match status" value="1"/>
</dbReference>
<evidence type="ECO:0000259" key="3">
    <source>
        <dbReference type="Pfam" id="PF16035"/>
    </source>
</evidence>
<gene>
    <name evidence="4" type="primary">gb10017</name>
    <name evidence="4" type="ORF">PR202_gb10017</name>
</gene>
<dbReference type="AlphaFoldDB" id="A0AAV5EJV3"/>